<dbReference type="InterPro" id="IPR011701">
    <property type="entry name" value="MFS"/>
</dbReference>
<evidence type="ECO:0000256" key="3">
    <source>
        <dbReference type="ARBA" id="ARBA00022989"/>
    </source>
</evidence>
<feature type="transmembrane region" description="Helical" evidence="6">
    <location>
        <begin position="300"/>
        <end position="322"/>
    </location>
</feature>
<dbReference type="SUPFAM" id="SSF103473">
    <property type="entry name" value="MFS general substrate transporter"/>
    <property type="match status" value="1"/>
</dbReference>
<comment type="caution">
    <text evidence="8">The sequence shown here is derived from an EMBL/GenBank/DDBJ whole genome shotgun (WGS) entry which is preliminary data.</text>
</comment>
<evidence type="ECO:0000256" key="5">
    <source>
        <dbReference type="SAM" id="MobiDB-lite"/>
    </source>
</evidence>
<keyword evidence="4 6" id="KW-0472">Membrane</keyword>
<evidence type="ECO:0000313" key="8">
    <source>
        <dbReference type="EMBL" id="EYT49149.1"/>
    </source>
</evidence>
<feature type="transmembrane region" description="Helical" evidence="6">
    <location>
        <begin position="268"/>
        <end position="288"/>
    </location>
</feature>
<dbReference type="PANTHER" id="PTHR23534:SF1">
    <property type="entry name" value="MAJOR FACILITATOR SUPERFAMILY PROTEIN"/>
    <property type="match status" value="1"/>
</dbReference>
<feature type="compositionally biased region" description="Low complexity" evidence="5">
    <location>
        <begin position="235"/>
        <end position="244"/>
    </location>
</feature>
<evidence type="ECO:0000259" key="7">
    <source>
        <dbReference type="PROSITE" id="PS50850"/>
    </source>
</evidence>
<feature type="transmembrane region" description="Helical" evidence="6">
    <location>
        <begin position="399"/>
        <end position="417"/>
    </location>
</feature>
<dbReference type="PROSITE" id="PS50850">
    <property type="entry name" value="MFS"/>
    <property type="match status" value="1"/>
</dbReference>
<feature type="transmembrane region" description="Helical" evidence="6">
    <location>
        <begin position="113"/>
        <end position="131"/>
    </location>
</feature>
<keyword evidence="9" id="KW-1185">Reference proteome</keyword>
<dbReference type="HOGENOM" id="CLU_047644_0_0_11"/>
<feature type="transmembrane region" description="Helical" evidence="6">
    <location>
        <begin position="356"/>
        <end position="378"/>
    </location>
</feature>
<dbReference type="Proteomes" id="UP000019754">
    <property type="component" value="Unassembled WGS sequence"/>
</dbReference>
<evidence type="ECO:0000256" key="4">
    <source>
        <dbReference type="ARBA" id="ARBA00023136"/>
    </source>
</evidence>
<sequence>MSTPSTTWQDAPELIAAQKRIRRTLLLAQVLGGIGIGAGVSMGSLMAFGVTGDESLSGISGTIGALSTALLAGPMVALAMRYGRRLSLTAGWAMAAIGCLVQVAALALTNLPLLILGLLVFGAGQAANLQSRFAAADIERPHLQARSLAVVVWATTIGIVLGPNLAGPGGALGRALGLPDLAGAYLIGTAGLAGAALVIGIGLRPDPLLTAQQHRPIEHSPAGPRVETAPDSRRTASSRTDSSAGRQSPAERRTGTLRTIMGLPAARLAFVAMVVNQTVMVTVMTLTPVHLQHGGHGLELIGLTISGHTLGMFAFSPLVGWLADRWGTGRTTTAGFGIILAALLCGMLGADSVPTVMVGLFLLGLGWSFVMIAGSAMLNSAVPEQVRAPAQGMLDSATYLGAAVGAGSAGVILAVLGFAGLNAVSMLLLAPVAVLALTARG</sequence>
<organism evidence="8 9">
    <name type="scientific">Brachybacterium muris UCD-AY4</name>
    <dbReference type="NCBI Taxonomy" id="1249481"/>
    <lineage>
        <taxon>Bacteria</taxon>
        <taxon>Bacillati</taxon>
        <taxon>Actinomycetota</taxon>
        <taxon>Actinomycetes</taxon>
        <taxon>Micrococcales</taxon>
        <taxon>Dermabacteraceae</taxon>
        <taxon>Brachybacterium</taxon>
    </lineage>
</organism>
<name>A0A022KTF7_9MICO</name>
<evidence type="ECO:0000313" key="9">
    <source>
        <dbReference type="Proteomes" id="UP000019754"/>
    </source>
</evidence>
<dbReference type="PANTHER" id="PTHR23534">
    <property type="entry name" value="MFS PERMEASE"/>
    <property type="match status" value="1"/>
</dbReference>
<dbReference type="Pfam" id="PF07690">
    <property type="entry name" value="MFS_1"/>
    <property type="match status" value="1"/>
</dbReference>
<dbReference type="RefSeq" id="WP_017823393.1">
    <property type="nucleotide sequence ID" value="NZ_AORC01000010.1"/>
</dbReference>
<keyword evidence="2 6" id="KW-0812">Transmembrane</keyword>
<evidence type="ECO:0000256" key="1">
    <source>
        <dbReference type="ARBA" id="ARBA00004651"/>
    </source>
</evidence>
<feature type="transmembrane region" description="Helical" evidence="6">
    <location>
        <begin position="143"/>
        <end position="162"/>
    </location>
</feature>
<dbReference type="OrthoDB" id="9776171at2"/>
<dbReference type="InterPro" id="IPR036259">
    <property type="entry name" value="MFS_trans_sf"/>
</dbReference>
<dbReference type="AlphaFoldDB" id="A0A022KTF7"/>
<proteinExistence type="predicted"/>
<dbReference type="Gene3D" id="1.20.1250.20">
    <property type="entry name" value="MFS general substrate transporter like domains"/>
    <property type="match status" value="1"/>
</dbReference>
<comment type="subcellular location">
    <subcellularLocation>
        <location evidence="1">Cell membrane</location>
        <topology evidence="1">Multi-pass membrane protein</topology>
    </subcellularLocation>
</comment>
<dbReference type="GO" id="GO:0005886">
    <property type="term" value="C:plasma membrane"/>
    <property type="evidence" value="ECO:0007669"/>
    <property type="project" value="UniProtKB-SubCell"/>
</dbReference>
<feature type="transmembrane region" description="Helical" evidence="6">
    <location>
        <begin position="56"/>
        <end position="79"/>
    </location>
</feature>
<feature type="transmembrane region" description="Helical" evidence="6">
    <location>
        <begin position="182"/>
        <end position="203"/>
    </location>
</feature>
<feature type="transmembrane region" description="Helical" evidence="6">
    <location>
        <begin position="25"/>
        <end position="50"/>
    </location>
</feature>
<reference evidence="8 9" key="1">
    <citation type="journal article" date="2013" name="Genome Announc.">
        <title>Draft genome sequence of an Actinobacterium, Brachybacterium muris strain UCD-AY4.</title>
        <authorList>
            <person name="Lo J.R."/>
            <person name="Lang J.M."/>
            <person name="Darling A.E."/>
            <person name="Eisen J.A."/>
            <person name="Coil D.A."/>
        </authorList>
    </citation>
    <scope>NUCLEOTIDE SEQUENCE [LARGE SCALE GENOMIC DNA]</scope>
    <source>
        <strain evidence="8 9">UCD-AY4</strain>
    </source>
</reference>
<evidence type="ECO:0000256" key="2">
    <source>
        <dbReference type="ARBA" id="ARBA00022692"/>
    </source>
</evidence>
<keyword evidence="3 6" id="KW-1133">Transmembrane helix</keyword>
<feature type="domain" description="Major facilitator superfamily (MFS) profile" evidence="7">
    <location>
        <begin position="262"/>
        <end position="441"/>
    </location>
</feature>
<evidence type="ECO:0000256" key="6">
    <source>
        <dbReference type="SAM" id="Phobius"/>
    </source>
</evidence>
<accession>A0A022KTF7</accession>
<gene>
    <name evidence="8" type="ORF">D641_0109330</name>
</gene>
<feature type="transmembrane region" description="Helical" evidence="6">
    <location>
        <begin position="334"/>
        <end position="350"/>
    </location>
</feature>
<dbReference type="GO" id="GO:0022857">
    <property type="term" value="F:transmembrane transporter activity"/>
    <property type="evidence" value="ECO:0007669"/>
    <property type="project" value="InterPro"/>
</dbReference>
<feature type="transmembrane region" description="Helical" evidence="6">
    <location>
        <begin position="86"/>
        <end position="107"/>
    </location>
</feature>
<dbReference type="STRING" id="1249481.D641_0109330"/>
<protein>
    <submittedName>
        <fullName evidence="8">MFS transporter</fullName>
    </submittedName>
</protein>
<dbReference type="InterPro" id="IPR020846">
    <property type="entry name" value="MFS_dom"/>
</dbReference>
<dbReference type="EMBL" id="AORC01000010">
    <property type="protein sequence ID" value="EYT49149.1"/>
    <property type="molecule type" value="Genomic_DNA"/>
</dbReference>
<feature type="region of interest" description="Disordered" evidence="5">
    <location>
        <begin position="215"/>
        <end position="256"/>
    </location>
</feature>